<sequence length="81" mass="8273">MLGAEWSPVVTATAAAPRRGHGLVSIGGSRFCAQGSGWEERSCANAGGHITIGAAGKHLRREAALPEGLPHASAADRMLGR</sequence>
<accession>A0A419IA61</accession>
<evidence type="ECO:0000313" key="2">
    <source>
        <dbReference type="Proteomes" id="UP000285112"/>
    </source>
</evidence>
<dbReference type="AlphaFoldDB" id="A0A419IA61"/>
<proteinExistence type="predicted"/>
<keyword evidence="2" id="KW-1185">Reference proteome</keyword>
<dbReference type="EMBL" id="QZFV01000054">
    <property type="protein sequence ID" value="RJQ89662.1"/>
    <property type="molecule type" value="Genomic_DNA"/>
</dbReference>
<name>A0A419IA61_9PSEU</name>
<evidence type="ECO:0000313" key="1">
    <source>
        <dbReference type="EMBL" id="RJQ89662.1"/>
    </source>
</evidence>
<reference evidence="1 2" key="1">
    <citation type="submission" date="2018-09" db="EMBL/GenBank/DDBJ databases">
        <title>YIM PH 21725 draft genome.</title>
        <authorList>
            <person name="Miao C."/>
        </authorList>
    </citation>
    <scope>NUCLEOTIDE SEQUENCE [LARGE SCALE GENOMIC DNA]</scope>
    <source>
        <strain evidence="2">YIM PH21725</strain>
    </source>
</reference>
<gene>
    <name evidence="1" type="ORF">D5S19_04240</name>
</gene>
<organism evidence="1 2">
    <name type="scientific">Amycolatopsis panacis</name>
    <dbReference type="NCBI Taxonomy" id="2340917"/>
    <lineage>
        <taxon>Bacteria</taxon>
        <taxon>Bacillati</taxon>
        <taxon>Actinomycetota</taxon>
        <taxon>Actinomycetes</taxon>
        <taxon>Pseudonocardiales</taxon>
        <taxon>Pseudonocardiaceae</taxon>
        <taxon>Amycolatopsis</taxon>
    </lineage>
</organism>
<dbReference type="Proteomes" id="UP000285112">
    <property type="component" value="Unassembled WGS sequence"/>
</dbReference>
<protein>
    <submittedName>
        <fullName evidence="1">Uncharacterized protein</fullName>
    </submittedName>
</protein>
<comment type="caution">
    <text evidence="1">The sequence shown here is derived from an EMBL/GenBank/DDBJ whole genome shotgun (WGS) entry which is preliminary data.</text>
</comment>